<dbReference type="KEGG" id="nhy:JQS43_10165"/>
<sequence>MAVVDWGRLAAEFGYHDQPHLIHEFRAFAGLRPTEYAPRSPDAANHIPVTGPGVG</sequence>
<name>A0A895YR54_9ACTN</name>
<evidence type="ECO:0000259" key="1">
    <source>
        <dbReference type="PROSITE" id="PS01124"/>
    </source>
</evidence>
<dbReference type="GO" id="GO:0043565">
    <property type="term" value="F:sequence-specific DNA binding"/>
    <property type="evidence" value="ECO:0007669"/>
    <property type="project" value="InterPro"/>
</dbReference>
<dbReference type="Proteomes" id="UP000662857">
    <property type="component" value="Chromosome"/>
</dbReference>
<evidence type="ECO:0000313" key="2">
    <source>
        <dbReference type="EMBL" id="QSB16600.1"/>
    </source>
</evidence>
<feature type="domain" description="HTH araC/xylS-type" evidence="1">
    <location>
        <begin position="1"/>
        <end position="39"/>
    </location>
</feature>
<dbReference type="RefSeq" id="WP_239678827.1">
    <property type="nucleotide sequence ID" value="NZ_CP070499.1"/>
</dbReference>
<gene>
    <name evidence="2" type="ORF">JQS43_10165</name>
</gene>
<keyword evidence="3" id="KW-1185">Reference proteome</keyword>
<dbReference type="InterPro" id="IPR018060">
    <property type="entry name" value="HTH_AraC"/>
</dbReference>
<organism evidence="2 3">
    <name type="scientific">Natronosporangium hydrolyticum</name>
    <dbReference type="NCBI Taxonomy" id="2811111"/>
    <lineage>
        <taxon>Bacteria</taxon>
        <taxon>Bacillati</taxon>
        <taxon>Actinomycetota</taxon>
        <taxon>Actinomycetes</taxon>
        <taxon>Micromonosporales</taxon>
        <taxon>Micromonosporaceae</taxon>
        <taxon>Natronosporangium</taxon>
    </lineage>
</organism>
<reference evidence="2" key="1">
    <citation type="submission" date="2021-02" db="EMBL/GenBank/DDBJ databases">
        <title>Natrosporangium hydrolyticum gen. nov., sp. nov, a haloalkaliphilic actinobacterium from a soda solonchak soil.</title>
        <authorList>
            <person name="Sorokin D.Y."/>
            <person name="Khijniak T.V."/>
            <person name="Zakharycheva A.P."/>
            <person name="Boueva O.V."/>
            <person name="Ariskina E.V."/>
            <person name="Hahnke R.L."/>
            <person name="Bunk B."/>
            <person name="Sproer C."/>
            <person name="Schumann P."/>
            <person name="Evtushenko L.I."/>
            <person name="Kublanov I.V."/>
        </authorList>
    </citation>
    <scope>NUCLEOTIDE SEQUENCE</scope>
    <source>
        <strain evidence="2">DSM 106523</strain>
    </source>
</reference>
<evidence type="ECO:0000313" key="3">
    <source>
        <dbReference type="Proteomes" id="UP000662857"/>
    </source>
</evidence>
<dbReference type="GO" id="GO:0003700">
    <property type="term" value="F:DNA-binding transcription factor activity"/>
    <property type="evidence" value="ECO:0007669"/>
    <property type="project" value="InterPro"/>
</dbReference>
<accession>A0A895YR54</accession>
<proteinExistence type="predicted"/>
<dbReference type="PROSITE" id="PS01124">
    <property type="entry name" value="HTH_ARAC_FAMILY_2"/>
    <property type="match status" value="1"/>
</dbReference>
<dbReference type="AlphaFoldDB" id="A0A895YR54"/>
<dbReference type="EMBL" id="CP070499">
    <property type="protein sequence ID" value="QSB16600.1"/>
    <property type="molecule type" value="Genomic_DNA"/>
</dbReference>
<protein>
    <recommendedName>
        <fullName evidence="1">HTH araC/xylS-type domain-containing protein</fullName>
    </recommendedName>
</protein>
<dbReference type="Gene3D" id="1.10.10.60">
    <property type="entry name" value="Homeodomain-like"/>
    <property type="match status" value="1"/>
</dbReference>